<protein>
    <submittedName>
        <fullName evidence="1">Uncharacterized protein</fullName>
    </submittedName>
</protein>
<organism evidence="1 2">
    <name type="scientific">Naganishia vaughanmartiniae</name>
    <dbReference type="NCBI Taxonomy" id="1424756"/>
    <lineage>
        <taxon>Eukaryota</taxon>
        <taxon>Fungi</taxon>
        <taxon>Dikarya</taxon>
        <taxon>Basidiomycota</taxon>
        <taxon>Agaricomycotina</taxon>
        <taxon>Tremellomycetes</taxon>
        <taxon>Filobasidiales</taxon>
        <taxon>Filobasidiaceae</taxon>
        <taxon>Naganishia</taxon>
    </lineage>
</organism>
<evidence type="ECO:0000313" key="1">
    <source>
        <dbReference type="EMBL" id="KAJ9113245.1"/>
    </source>
</evidence>
<comment type="caution">
    <text evidence="1">The sequence shown here is derived from an EMBL/GenBank/DDBJ whole genome shotgun (WGS) entry which is preliminary data.</text>
</comment>
<dbReference type="EMBL" id="JASBWU010000022">
    <property type="protein sequence ID" value="KAJ9113245.1"/>
    <property type="molecule type" value="Genomic_DNA"/>
</dbReference>
<sequence>MPANDLSSSSSSAFRRRFEQIQSESPARVSWTKDRSEEGASSVGGRNGRAVITDGSGDARAGRLSGADVQEGTRRSRMDAGPQESSKPLERAEKSQNVSPRPNGTVTADESPRSRVTFSLPSDAENPSNLISRRQDTASSRRHKESYSPPSPRDPPCMKGSFTELGRSKAGIDMSFSHVQHSTPIRSSDMHGHAVAGGAKGLLGPSSEEDDTLDSTVSSSPPVQQSPMKVFSEARGNDSYMSEKTSLARRTSWPNADEAVTKHAGQSKRRRDSVKSQEDTSAVPPPSTSASTLQQENNTSRGSFKQSPLARWMERSASQEKEEITTPLSHLMKRTISQEKEHTLTPFPLRKSGSISEEKEQTGTPFARRMDRSVSQKTRTPSTRWMERSVSEEKEETWTPLSHRMKRSVSRERTETTAPSSRRMDRPVSQEKVETRTPSPGRMDSFASQEKEQLATPFSRRMSGSGSQEKHQTGAPSSRRMRRSVSQEKEETRTPSPRRLESFDLQEKEETRTPSSHRLNRSVSQEKEQTGTGTPTRTGPLSDSGDGSRADFVTAKVWNTLRSRESSRRESAARAGTLTSVPPGQVFDTPASQKIHQIESVPGQDEQLQGDTAREAFQFSGANNSTHHSSEQVSITFDNVQQSSAIPTPESPKITTPIPYAAVTASPQAQRLARAVTQQIMTWIEQEALRTQEQEVASRAREEAEEVLSKRLRLREDKAAQESRSASWGWWWTVILGYISLLGLFAMYVCLSTPYSRQGEADDAHAHV</sequence>
<dbReference type="Proteomes" id="UP001243375">
    <property type="component" value="Unassembled WGS sequence"/>
</dbReference>
<reference evidence="1" key="1">
    <citation type="submission" date="2023-04" db="EMBL/GenBank/DDBJ databases">
        <title>Draft Genome sequencing of Naganishia species isolated from polar environments using Oxford Nanopore Technology.</title>
        <authorList>
            <person name="Leo P."/>
            <person name="Venkateswaran K."/>
        </authorList>
    </citation>
    <scope>NUCLEOTIDE SEQUENCE</scope>
    <source>
        <strain evidence="1">MNA-CCFEE 5425</strain>
    </source>
</reference>
<proteinExistence type="predicted"/>
<evidence type="ECO:0000313" key="2">
    <source>
        <dbReference type="Proteomes" id="UP001243375"/>
    </source>
</evidence>
<keyword evidence="2" id="KW-1185">Reference proteome</keyword>
<accession>A0ACC2WNA6</accession>
<name>A0ACC2WNA6_9TREE</name>
<gene>
    <name evidence="1" type="ORF">QFC22_006084</name>
</gene>